<evidence type="ECO:0000313" key="2">
    <source>
        <dbReference type="Proteomes" id="UP001596296"/>
    </source>
</evidence>
<organism evidence="1 2">
    <name type="scientific">Halopenitus salinus</name>
    <dbReference type="NCBI Taxonomy" id="1198295"/>
    <lineage>
        <taxon>Archaea</taxon>
        <taxon>Methanobacteriati</taxon>
        <taxon>Methanobacteriota</taxon>
        <taxon>Stenosarchaea group</taxon>
        <taxon>Halobacteria</taxon>
        <taxon>Halobacteriales</taxon>
        <taxon>Haloferacaceae</taxon>
        <taxon>Halopenitus</taxon>
    </lineage>
</organism>
<keyword evidence="2" id="KW-1185">Reference proteome</keyword>
<name>A0ABD5UPG2_9EURY</name>
<comment type="caution">
    <text evidence="1">The sequence shown here is derived from an EMBL/GenBank/DDBJ whole genome shotgun (WGS) entry which is preliminary data.</text>
</comment>
<evidence type="ECO:0008006" key="3">
    <source>
        <dbReference type="Google" id="ProtNLM"/>
    </source>
</evidence>
<accession>A0ABD5UPG2</accession>
<dbReference type="Proteomes" id="UP001596296">
    <property type="component" value="Unassembled WGS sequence"/>
</dbReference>
<sequence>MPSFILDLEILSENDSPDLGEMVTDVQVQSGFIDELKRTFTNRLDSEEELTTNFELSRVYQQSWTEDGNEEIIKENITSLSKQLHPVQKAEKGLLFHSTDSEVLVAHYHASEGWVKDSNELISGDRVDKDSVISMFALEPSADGDDLAVDADYYTKSTTFMQIFGVLSDDVLREIPEREVYINGNPLYDERYTVTYSFARDQCLTMIKDSSLLLNSDSNSFLIEKSLEGEPHMLEYDFEGGWFGLTRSEDISKFERDTIQFKHGWLTASRIYRNLVGNETAYTEHSSRVELSESNIQKFEGETDNGDVVFAKHSDEGVISQEFADDILRAVVGTEHYRLYFASHQTVSESKNLRLESEDHSLVFSNIKADSIEEVDAVLQVLYDQASDEDLPRSRRYLTAAGLLAGVSYTSDDTASDSLSGIVRQSSFRGIEGFIQDQLDSGGTAEAFRGSLNALFDDVGTETSTADLVDGEFDYDSFSRLVEMIDEAGEGLGLSAGDLSELDEEGYRSVITVGLDQRIDGNLTREAETGRGPSDIRLRNDEGEVIYIGECKYWNESNSGVKSNLEKPLEQLATYDQGETFNSIIIFFESDDFQEIDIRRVWEKIDERLEELEGDFELEDDMNDTPYSRIYRRPDGGVDDRFLSIHVIDVSAQQHHQVSAETVS</sequence>
<proteinExistence type="predicted"/>
<dbReference type="RefSeq" id="WP_379739433.1">
    <property type="nucleotide sequence ID" value="NZ_JBHSVN010000002.1"/>
</dbReference>
<dbReference type="AlphaFoldDB" id="A0ABD5UPG2"/>
<evidence type="ECO:0000313" key="1">
    <source>
        <dbReference type="EMBL" id="MFC6891359.1"/>
    </source>
</evidence>
<reference evidence="1 2" key="1">
    <citation type="journal article" date="2019" name="Int. J. Syst. Evol. Microbiol.">
        <title>The Global Catalogue of Microorganisms (GCM) 10K type strain sequencing project: providing services to taxonomists for standard genome sequencing and annotation.</title>
        <authorList>
            <consortium name="The Broad Institute Genomics Platform"/>
            <consortium name="The Broad Institute Genome Sequencing Center for Infectious Disease"/>
            <person name="Wu L."/>
            <person name="Ma J."/>
        </authorList>
    </citation>
    <scope>NUCLEOTIDE SEQUENCE [LARGE SCALE GENOMIC DNA]</scope>
    <source>
        <strain evidence="1 2">SKJ47</strain>
    </source>
</reference>
<dbReference type="EMBL" id="JBHSXL010000002">
    <property type="protein sequence ID" value="MFC6891359.1"/>
    <property type="molecule type" value="Genomic_DNA"/>
</dbReference>
<gene>
    <name evidence="1" type="ORF">ACFQE9_01775</name>
</gene>
<protein>
    <recommendedName>
        <fullName evidence="3">Restriction endonuclease</fullName>
    </recommendedName>
</protein>